<keyword evidence="1" id="KW-0472">Membrane</keyword>
<dbReference type="EMBL" id="JADGJD010001211">
    <property type="protein sequence ID" value="KAJ3045812.1"/>
    <property type="molecule type" value="Genomic_DNA"/>
</dbReference>
<keyword evidence="1" id="KW-0812">Transmembrane</keyword>
<sequence length="153" mass="16695">MDNFVHLSARQGGTAPGVNHFPTGGMKALWIATFTMFIIWLVGLLLAPIAARFLSGREGGEAGMSRNFNNLARAARDAFLILLVTTLVTQAGYGASPGVVALHWVSFGFLILWLLVNTFAPNLWWLEFLAFLPVAVLQVINFALAFRGAPSYR</sequence>
<protein>
    <submittedName>
        <fullName evidence="2">Uncharacterized protein</fullName>
    </submittedName>
</protein>
<evidence type="ECO:0000256" key="1">
    <source>
        <dbReference type="SAM" id="Phobius"/>
    </source>
</evidence>
<keyword evidence="3" id="KW-1185">Reference proteome</keyword>
<accession>A0AAD5S4T0</accession>
<name>A0AAD5S4T0_9FUNG</name>
<comment type="caution">
    <text evidence="2">The sequence shown here is derived from an EMBL/GenBank/DDBJ whole genome shotgun (WGS) entry which is preliminary data.</text>
</comment>
<evidence type="ECO:0000313" key="2">
    <source>
        <dbReference type="EMBL" id="KAJ3045812.1"/>
    </source>
</evidence>
<feature type="transmembrane region" description="Helical" evidence="1">
    <location>
        <begin position="28"/>
        <end position="54"/>
    </location>
</feature>
<reference evidence="2" key="1">
    <citation type="submission" date="2020-05" db="EMBL/GenBank/DDBJ databases">
        <title>Phylogenomic resolution of chytrid fungi.</title>
        <authorList>
            <person name="Stajich J.E."/>
            <person name="Amses K."/>
            <person name="Simmons R."/>
            <person name="Seto K."/>
            <person name="Myers J."/>
            <person name="Bonds A."/>
            <person name="Quandt C.A."/>
            <person name="Barry K."/>
            <person name="Liu P."/>
            <person name="Grigoriev I."/>
            <person name="Longcore J.E."/>
            <person name="James T.Y."/>
        </authorList>
    </citation>
    <scope>NUCLEOTIDE SEQUENCE</scope>
    <source>
        <strain evidence="2">JEL0318</strain>
    </source>
</reference>
<proteinExistence type="predicted"/>
<feature type="transmembrane region" description="Helical" evidence="1">
    <location>
        <begin position="123"/>
        <end position="146"/>
    </location>
</feature>
<gene>
    <name evidence="2" type="ORF">HK097_001110</name>
</gene>
<feature type="transmembrane region" description="Helical" evidence="1">
    <location>
        <begin position="74"/>
        <end position="93"/>
    </location>
</feature>
<organism evidence="2 3">
    <name type="scientific">Rhizophlyctis rosea</name>
    <dbReference type="NCBI Taxonomy" id="64517"/>
    <lineage>
        <taxon>Eukaryota</taxon>
        <taxon>Fungi</taxon>
        <taxon>Fungi incertae sedis</taxon>
        <taxon>Chytridiomycota</taxon>
        <taxon>Chytridiomycota incertae sedis</taxon>
        <taxon>Chytridiomycetes</taxon>
        <taxon>Rhizophlyctidales</taxon>
        <taxon>Rhizophlyctidaceae</taxon>
        <taxon>Rhizophlyctis</taxon>
    </lineage>
</organism>
<dbReference type="Proteomes" id="UP001212841">
    <property type="component" value="Unassembled WGS sequence"/>
</dbReference>
<dbReference type="AlphaFoldDB" id="A0AAD5S4T0"/>
<feature type="transmembrane region" description="Helical" evidence="1">
    <location>
        <begin position="99"/>
        <end position="116"/>
    </location>
</feature>
<keyword evidence="1" id="KW-1133">Transmembrane helix</keyword>
<evidence type="ECO:0000313" key="3">
    <source>
        <dbReference type="Proteomes" id="UP001212841"/>
    </source>
</evidence>